<organism evidence="8">
    <name type="scientific">Schlesneria paludicola</name>
    <dbReference type="NCBI Taxonomy" id="360056"/>
    <lineage>
        <taxon>Bacteria</taxon>
        <taxon>Pseudomonadati</taxon>
        <taxon>Planctomycetota</taxon>
        <taxon>Planctomycetia</taxon>
        <taxon>Planctomycetales</taxon>
        <taxon>Planctomycetaceae</taxon>
        <taxon>Schlesneria</taxon>
    </lineage>
</organism>
<reference evidence="8" key="1">
    <citation type="journal article" date="2020" name="mSystems">
        <title>Genome- and Community-Level Interaction Insights into Carbon Utilization and Element Cycling Functions of Hydrothermarchaeota in Hydrothermal Sediment.</title>
        <authorList>
            <person name="Zhou Z."/>
            <person name="Liu Y."/>
            <person name="Xu W."/>
            <person name="Pan J."/>
            <person name="Luo Z.H."/>
            <person name="Li M."/>
        </authorList>
    </citation>
    <scope>NUCLEOTIDE SEQUENCE [LARGE SCALE GENOMIC DNA]</scope>
    <source>
        <strain evidence="8">SpSt-508</strain>
    </source>
</reference>
<evidence type="ECO:0000256" key="5">
    <source>
        <dbReference type="SAM" id="MobiDB-lite"/>
    </source>
</evidence>
<dbReference type="PANTHER" id="PTHR35889:SF3">
    <property type="entry name" value="F-BOX DOMAIN-CONTAINING PROTEIN"/>
    <property type="match status" value="1"/>
</dbReference>
<proteinExistence type="predicted"/>
<feature type="chain" id="PRO_5027932037" evidence="6">
    <location>
        <begin position="19"/>
        <end position="801"/>
    </location>
</feature>
<evidence type="ECO:0000256" key="6">
    <source>
        <dbReference type="SAM" id="SignalP"/>
    </source>
</evidence>
<evidence type="ECO:0000256" key="1">
    <source>
        <dbReference type="ARBA" id="ARBA00022617"/>
    </source>
</evidence>
<evidence type="ECO:0000313" key="8">
    <source>
        <dbReference type="EMBL" id="HGT39813.1"/>
    </source>
</evidence>
<dbReference type="PROSITE" id="PS51007">
    <property type="entry name" value="CYTC"/>
    <property type="match status" value="1"/>
</dbReference>
<dbReference type="GO" id="GO:0020037">
    <property type="term" value="F:heme binding"/>
    <property type="evidence" value="ECO:0007669"/>
    <property type="project" value="InterPro"/>
</dbReference>
<dbReference type="InterPro" id="IPR036909">
    <property type="entry name" value="Cyt_c-like_dom_sf"/>
</dbReference>
<keyword evidence="6" id="KW-0732">Signal</keyword>
<feature type="domain" description="Cytochrome c" evidence="7">
    <location>
        <begin position="22"/>
        <end position="120"/>
    </location>
</feature>
<dbReference type="Pfam" id="PF07635">
    <property type="entry name" value="PSCyt1"/>
    <property type="match status" value="1"/>
</dbReference>
<name>A0A7C4LLH7_9PLAN</name>
<dbReference type="InterPro" id="IPR011444">
    <property type="entry name" value="DUF1549"/>
</dbReference>
<dbReference type="Pfam" id="PF07587">
    <property type="entry name" value="PSD1"/>
    <property type="match status" value="1"/>
</dbReference>
<feature type="signal peptide" evidence="6">
    <location>
        <begin position="1"/>
        <end position="18"/>
    </location>
</feature>
<dbReference type="Gene3D" id="1.10.760.10">
    <property type="entry name" value="Cytochrome c-like domain"/>
    <property type="match status" value="1"/>
</dbReference>
<evidence type="ECO:0000259" key="7">
    <source>
        <dbReference type="PROSITE" id="PS51007"/>
    </source>
</evidence>
<keyword evidence="3 4" id="KW-0408">Iron</keyword>
<dbReference type="PANTHER" id="PTHR35889">
    <property type="entry name" value="CYCLOINULO-OLIGOSACCHARIDE FRUCTANOTRANSFERASE-RELATED"/>
    <property type="match status" value="1"/>
</dbReference>
<evidence type="ECO:0000256" key="4">
    <source>
        <dbReference type="PROSITE-ProRule" id="PRU00433"/>
    </source>
</evidence>
<gene>
    <name evidence="8" type="ORF">ENS64_11215</name>
</gene>
<dbReference type="InterPro" id="IPR022655">
    <property type="entry name" value="DUF1553"/>
</dbReference>
<keyword evidence="2 4" id="KW-0479">Metal-binding</keyword>
<dbReference type="InterPro" id="IPR009056">
    <property type="entry name" value="Cyt_c-like_dom"/>
</dbReference>
<dbReference type="SUPFAM" id="SSF46626">
    <property type="entry name" value="Cytochrome c"/>
    <property type="match status" value="1"/>
</dbReference>
<dbReference type="GO" id="GO:0009055">
    <property type="term" value="F:electron transfer activity"/>
    <property type="evidence" value="ECO:0007669"/>
    <property type="project" value="InterPro"/>
</dbReference>
<dbReference type="Pfam" id="PF07583">
    <property type="entry name" value="PSCyt2"/>
    <property type="match status" value="1"/>
</dbReference>
<feature type="region of interest" description="Disordered" evidence="5">
    <location>
        <begin position="416"/>
        <end position="438"/>
    </location>
</feature>
<protein>
    <submittedName>
        <fullName evidence="8">DUF1549 domain-containing protein</fullName>
    </submittedName>
</protein>
<dbReference type="AlphaFoldDB" id="A0A7C4LLH7"/>
<sequence length="801" mass="89451">MLSTVIVLLLAGATAGNAAEPSATAEQLRFFESAVRPLLVEHCLKCHGPEKQWANLRVDSRAALLQGGDSGPAIVPGKPDESRLLRAVQQLDESLKMPPEGEKLTDRQIADLARWIAWGAPFPPSDAPRARDRNPEHWSFQPPVKGAIPAVRQADWPANPVDHFIVAKLESAGLSPAARADRRTLIRRVTFDLWGLPPTPEEVAEFLEDNRPDAYERLIDRLLASPAYGERWGRHWLDVARYADSNGLDENVAHGNAWRYRDYVVASWNADKPYDRFVREQLAGDLLPWTDDSQRRELLIATGFLAIGPKVLAEVDEAKMEMDIIDEQIDTVGRALLGLTLGCARCHDHKFDPIDMTDYYGLAGIFKSTRTMEHFKKVARWYENVLPSPETTALQTAHAAQIAWKQQEIRALVAQADAQLSASSPPESNAPEDRERRYPAETQAALKKLRQELADLEKNPPDLPSAMGVAEGRPADVAIHLRGNPLKLGAVVPRRTPAALRGPEPPAFSADQSGRRELADWLTDPQHPLTSRVLVNRIWRWHFGRGLVPSVDNFGLLGEAPTHPELLDWLASEFVADGWSIKALHRLLLTSATYQQSSQLPSGDEQALRVDPENRWFGRAPVRRLEAEQFRDALLAVSGQLDDSLGGSLLTVKNRAYFFDHTSKDLTDYSSRRRSLYLPVVRNNVYDLFQLLDFPDPAIPNGDRATTTVAPQALLLLNSEFVLDCAERLAQRVLQEAVDDACRVDRLYHVAYSRAATPAEVHAAATFLRRFEESWPAVDRSQAWTALCQVILAANEFLYVN</sequence>
<evidence type="ECO:0000256" key="3">
    <source>
        <dbReference type="ARBA" id="ARBA00023004"/>
    </source>
</evidence>
<dbReference type="GO" id="GO:0046872">
    <property type="term" value="F:metal ion binding"/>
    <property type="evidence" value="ECO:0007669"/>
    <property type="project" value="UniProtKB-KW"/>
</dbReference>
<keyword evidence="1 4" id="KW-0349">Heme</keyword>
<comment type="caution">
    <text evidence="8">The sequence shown here is derived from an EMBL/GenBank/DDBJ whole genome shotgun (WGS) entry which is preliminary data.</text>
</comment>
<accession>A0A7C4LLH7</accession>
<evidence type="ECO:0000256" key="2">
    <source>
        <dbReference type="ARBA" id="ARBA00022723"/>
    </source>
</evidence>
<dbReference type="InterPro" id="IPR011429">
    <property type="entry name" value="Cyt_c_Planctomycete-type"/>
</dbReference>
<dbReference type="EMBL" id="DSVQ01000015">
    <property type="protein sequence ID" value="HGT39813.1"/>
    <property type="molecule type" value="Genomic_DNA"/>
</dbReference>